<dbReference type="AlphaFoldDB" id="A0AAU7FAJ9"/>
<reference evidence="2" key="1">
    <citation type="submission" date="2024-05" db="EMBL/GenBank/DDBJ databases">
        <authorList>
            <person name="Yang L."/>
            <person name="Pan L."/>
        </authorList>
    </citation>
    <scope>NUCLEOTIDE SEQUENCE</scope>
    <source>
        <strain evidence="2">FCG-7</strain>
    </source>
</reference>
<name>A0AAU7FAJ9_9NEIS</name>
<evidence type="ECO:0000313" key="2">
    <source>
        <dbReference type="EMBL" id="XBM00713.1"/>
    </source>
</evidence>
<proteinExistence type="predicted"/>
<feature type="signal peptide" evidence="1">
    <location>
        <begin position="1"/>
        <end position="20"/>
    </location>
</feature>
<protein>
    <submittedName>
        <fullName evidence="2">Uncharacterized protein</fullName>
    </submittedName>
</protein>
<feature type="chain" id="PRO_5043548903" evidence="1">
    <location>
        <begin position="21"/>
        <end position="85"/>
    </location>
</feature>
<sequence length="85" mass="9564">MSRLLTPLLALALLSPGATRAESMIELLLHMNSVIEERCGNRLDVVWVDERGQNPPCYMAYSMSCVEFQTPHPQSCLVMMQNLPD</sequence>
<accession>A0AAU7FAJ9</accession>
<dbReference type="RefSeq" id="WP_348945050.1">
    <property type="nucleotide sequence ID" value="NZ_CP157355.1"/>
</dbReference>
<organism evidence="2">
    <name type="scientific">Chitinibacter mangrovi</name>
    <dbReference type="NCBI Taxonomy" id="3153927"/>
    <lineage>
        <taxon>Bacteria</taxon>
        <taxon>Pseudomonadati</taxon>
        <taxon>Pseudomonadota</taxon>
        <taxon>Betaproteobacteria</taxon>
        <taxon>Neisseriales</taxon>
        <taxon>Chitinibacteraceae</taxon>
        <taxon>Chitinibacter</taxon>
    </lineage>
</organism>
<gene>
    <name evidence="2" type="ORF">ABHF33_00055</name>
</gene>
<evidence type="ECO:0000256" key="1">
    <source>
        <dbReference type="SAM" id="SignalP"/>
    </source>
</evidence>
<dbReference type="EMBL" id="CP157355">
    <property type="protein sequence ID" value="XBM00713.1"/>
    <property type="molecule type" value="Genomic_DNA"/>
</dbReference>
<dbReference type="KEGG" id="cmav:ABHF33_00055"/>
<keyword evidence="1" id="KW-0732">Signal</keyword>